<reference evidence="1 2" key="1">
    <citation type="submission" date="2018-10" db="EMBL/GenBank/DDBJ databases">
        <authorList>
            <person name="Li J."/>
        </authorList>
    </citation>
    <scope>NUCLEOTIDE SEQUENCE [LARGE SCALE GENOMIC DNA]</scope>
    <source>
        <strain evidence="1 2">ZD1-4</strain>
    </source>
</reference>
<dbReference type="EMBL" id="RCWJ01000002">
    <property type="protein sequence ID" value="RLQ84358.1"/>
    <property type="molecule type" value="Genomic_DNA"/>
</dbReference>
<protein>
    <submittedName>
        <fullName evidence="1">Uncharacterized protein</fullName>
    </submittedName>
</protein>
<keyword evidence="2" id="KW-1185">Reference proteome</keyword>
<organism evidence="1 2">
    <name type="scientific">Mycetocola zhadangensis</name>
    <dbReference type="NCBI Taxonomy" id="1164595"/>
    <lineage>
        <taxon>Bacteria</taxon>
        <taxon>Bacillati</taxon>
        <taxon>Actinomycetota</taxon>
        <taxon>Actinomycetes</taxon>
        <taxon>Micrococcales</taxon>
        <taxon>Microbacteriaceae</taxon>
        <taxon>Mycetocola</taxon>
    </lineage>
</organism>
<comment type="caution">
    <text evidence="1">The sequence shown here is derived from an EMBL/GenBank/DDBJ whole genome shotgun (WGS) entry which is preliminary data.</text>
</comment>
<sequence>MGKDMTLLQDRATKPVLEILAISDHEWRVCDGRFAQRDAPRMLGYIDRTSAGYELVRLQHEPRVQIFDSLKGALDALIEPSSDELPGG</sequence>
<evidence type="ECO:0000313" key="1">
    <source>
        <dbReference type="EMBL" id="RLQ84358.1"/>
    </source>
</evidence>
<dbReference type="AlphaFoldDB" id="A0A3L7J1E8"/>
<name>A0A3L7J1E8_9MICO</name>
<proteinExistence type="predicted"/>
<gene>
    <name evidence="1" type="ORF">D9V28_09175</name>
</gene>
<evidence type="ECO:0000313" key="2">
    <source>
        <dbReference type="Proteomes" id="UP000282460"/>
    </source>
</evidence>
<dbReference type="Proteomes" id="UP000282460">
    <property type="component" value="Unassembled WGS sequence"/>
</dbReference>
<accession>A0A3L7J1E8</accession>